<gene>
    <name evidence="1" type="ORF">L1987_07781</name>
</gene>
<reference evidence="1 2" key="2">
    <citation type="journal article" date="2022" name="Mol. Ecol. Resour.">
        <title>The genomes of chicory, endive, great burdock and yacon provide insights into Asteraceae paleo-polyploidization history and plant inulin production.</title>
        <authorList>
            <person name="Fan W."/>
            <person name="Wang S."/>
            <person name="Wang H."/>
            <person name="Wang A."/>
            <person name="Jiang F."/>
            <person name="Liu H."/>
            <person name="Zhao H."/>
            <person name="Xu D."/>
            <person name="Zhang Y."/>
        </authorList>
    </citation>
    <scope>NUCLEOTIDE SEQUENCE [LARGE SCALE GENOMIC DNA]</scope>
    <source>
        <strain evidence="2">cv. Yunnan</strain>
        <tissue evidence="1">Leaves</tissue>
    </source>
</reference>
<name>A0ACB9JIS3_9ASTR</name>
<reference evidence="2" key="1">
    <citation type="journal article" date="2022" name="Mol. Ecol. Resour.">
        <title>The genomes of chicory, endive, great burdock and yacon provide insights into Asteraceae palaeo-polyploidization history and plant inulin production.</title>
        <authorList>
            <person name="Fan W."/>
            <person name="Wang S."/>
            <person name="Wang H."/>
            <person name="Wang A."/>
            <person name="Jiang F."/>
            <person name="Liu H."/>
            <person name="Zhao H."/>
            <person name="Xu D."/>
            <person name="Zhang Y."/>
        </authorList>
    </citation>
    <scope>NUCLEOTIDE SEQUENCE [LARGE SCALE GENOMIC DNA]</scope>
    <source>
        <strain evidence="2">cv. Yunnan</strain>
    </source>
</reference>
<evidence type="ECO:0000313" key="1">
    <source>
        <dbReference type="EMBL" id="KAI3820237.1"/>
    </source>
</evidence>
<dbReference type="EMBL" id="CM042020">
    <property type="protein sequence ID" value="KAI3820237.1"/>
    <property type="molecule type" value="Genomic_DNA"/>
</dbReference>
<accession>A0ACB9JIS3</accession>
<proteinExistence type="predicted"/>
<keyword evidence="2" id="KW-1185">Reference proteome</keyword>
<dbReference type="Proteomes" id="UP001056120">
    <property type="component" value="Linkage Group LG03"/>
</dbReference>
<organism evidence="1 2">
    <name type="scientific">Smallanthus sonchifolius</name>
    <dbReference type="NCBI Taxonomy" id="185202"/>
    <lineage>
        <taxon>Eukaryota</taxon>
        <taxon>Viridiplantae</taxon>
        <taxon>Streptophyta</taxon>
        <taxon>Embryophyta</taxon>
        <taxon>Tracheophyta</taxon>
        <taxon>Spermatophyta</taxon>
        <taxon>Magnoliopsida</taxon>
        <taxon>eudicotyledons</taxon>
        <taxon>Gunneridae</taxon>
        <taxon>Pentapetalae</taxon>
        <taxon>asterids</taxon>
        <taxon>campanulids</taxon>
        <taxon>Asterales</taxon>
        <taxon>Asteraceae</taxon>
        <taxon>Asteroideae</taxon>
        <taxon>Heliantheae alliance</taxon>
        <taxon>Millerieae</taxon>
        <taxon>Smallanthus</taxon>
    </lineage>
</organism>
<comment type="caution">
    <text evidence="1">The sequence shown here is derived from an EMBL/GenBank/DDBJ whole genome shotgun (WGS) entry which is preliminary data.</text>
</comment>
<sequence>MMDRYESEINHVLSLSNLSRGSSQMLFMSRDQRLQWVVQLDSHQELMYVVEEENTKVGRRLLHAIIYTTLLFIRKERNNHVFLNLHGPIFTIRDGLIGYVARCPAYRRPVSASWGESHGFAISII</sequence>
<protein>
    <submittedName>
        <fullName evidence="1">Uncharacterized protein</fullName>
    </submittedName>
</protein>
<evidence type="ECO:0000313" key="2">
    <source>
        <dbReference type="Proteomes" id="UP001056120"/>
    </source>
</evidence>